<evidence type="ECO:0000313" key="2">
    <source>
        <dbReference type="Proteomes" id="UP001056120"/>
    </source>
</evidence>
<protein>
    <submittedName>
        <fullName evidence="1">Uncharacterized protein</fullName>
    </submittedName>
</protein>
<dbReference type="EMBL" id="CM042032">
    <property type="protein sequence ID" value="KAI3775673.1"/>
    <property type="molecule type" value="Genomic_DNA"/>
</dbReference>
<organism evidence="1 2">
    <name type="scientific">Smallanthus sonchifolius</name>
    <dbReference type="NCBI Taxonomy" id="185202"/>
    <lineage>
        <taxon>Eukaryota</taxon>
        <taxon>Viridiplantae</taxon>
        <taxon>Streptophyta</taxon>
        <taxon>Embryophyta</taxon>
        <taxon>Tracheophyta</taxon>
        <taxon>Spermatophyta</taxon>
        <taxon>Magnoliopsida</taxon>
        <taxon>eudicotyledons</taxon>
        <taxon>Gunneridae</taxon>
        <taxon>Pentapetalae</taxon>
        <taxon>asterids</taxon>
        <taxon>campanulids</taxon>
        <taxon>Asterales</taxon>
        <taxon>Asteraceae</taxon>
        <taxon>Asteroideae</taxon>
        <taxon>Heliantheae alliance</taxon>
        <taxon>Millerieae</taxon>
        <taxon>Smallanthus</taxon>
    </lineage>
</organism>
<keyword evidence="2" id="KW-1185">Reference proteome</keyword>
<reference evidence="2" key="1">
    <citation type="journal article" date="2022" name="Mol. Ecol. Resour.">
        <title>The genomes of chicory, endive, great burdock and yacon provide insights into Asteraceae palaeo-polyploidization history and plant inulin production.</title>
        <authorList>
            <person name="Fan W."/>
            <person name="Wang S."/>
            <person name="Wang H."/>
            <person name="Wang A."/>
            <person name="Jiang F."/>
            <person name="Liu H."/>
            <person name="Zhao H."/>
            <person name="Xu D."/>
            <person name="Zhang Y."/>
        </authorList>
    </citation>
    <scope>NUCLEOTIDE SEQUENCE [LARGE SCALE GENOMIC DNA]</scope>
    <source>
        <strain evidence="2">cv. Yunnan</strain>
    </source>
</reference>
<comment type="caution">
    <text evidence="1">The sequence shown here is derived from an EMBL/GenBank/DDBJ whole genome shotgun (WGS) entry which is preliminary data.</text>
</comment>
<evidence type="ECO:0000313" key="1">
    <source>
        <dbReference type="EMBL" id="KAI3775673.1"/>
    </source>
</evidence>
<accession>A0ACB9FWU6</accession>
<dbReference type="Proteomes" id="UP001056120">
    <property type="component" value="Linkage Group LG15"/>
</dbReference>
<sequence length="85" mass="9422">MPFTVLPMIQDLISSGISVWIYSSGDTDGRVPVTSSRYSINKLQTSVKTLWHPWMYEGEVGGYVVGYQNLTFVTISGAGHFVPSY</sequence>
<proteinExistence type="predicted"/>
<reference evidence="1 2" key="2">
    <citation type="journal article" date="2022" name="Mol. Ecol. Resour.">
        <title>The genomes of chicory, endive, great burdock and yacon provide insights into Asteraceae paleo-polyploidization history and plant inulin production.</title>
        <authorList>
            <person name="Fan W."/>
            <person name="Wang S."/>
            <person name="Wang H."/>
            <person name="Wang A."/>
            <person name="Jiang F."/>
            <person name="Liu H."/>
            <person name="Zhao H."/>
            <person name="Xu D."/>
            <person name="Zhang Y."/>
        </authorList>
    </citation>
    <scope>NUCLEOTIDE SEQUENCE [LARGE SCALE GENOMIC DNA]</scope>
    <source>
        <strain evidence="2">cv. Yunnan</strain>
        <tissue evidence="1">Leaves</tissue>
    </source>
</reference>
<gene>
    <name evidence="1" type="ORF">L1987_45422</name>
</gene>
<name>A0ACB9FWU6_9ASTR</name>